<keyword evidence="2" id="KW-0539">Nucleus</keyword>
<dbReference type="RefSeq" id="XP_030880723.1">
    <property type="nucleotide sequence ID" value="XM_031024863.1"/>
</dbReference>
<organism evidence="5 6">
    <name type="scientific">Leptonychotes weddellii</name>
    <name type="common">Weddell seal</name>
    <name type="synonym">Otaria weddellii</name>
    <dbReference type="NCBI Taxonomy" id="9713"/>
    <lineage>
        <taxon>Eukaryota</taxon>
        <taxon>Metazoa</taxon>
        <taxon>Chordata</taxon>
        <taxon>Craniata</taxon>
        <taxon>Vertebrata</taxon>
        <taxon>Euteleostomi</taxon>
        <taxon>Mammalia</taxon>
        <taxon>Eutheria</taxon>
        <taxon>Laurasiatheria</taxon>
        <taxon>Carnivora</taxon>
        <taxon>Caniformia</taxon>
        <taxon>Pinnipedia</taxon>
        <taxon>Phocidae</taxon>
        <taxon>Monachinae</taxon>
        <taxon>Lobodontini</taxon>
        <taxon>Leptonychotes</taxon>
    </lineage>
</organism>
<feature type="compositionally biased region" description="Basic and acidic residues" evidence="3">
    <location>
        <begin position="263"/>
        <end position="274"/>
    </location>
</feature>
<keyword evidence="5" id="KW-1185">Reference proteome</keyword>
<dbReference type="FunFam" id="2.30.42.10:FF:000106">
    <property type="entry name" value="Neuroblast differentiation-associated protein AHNAK"/>
    <property type="match status" value="1"/>
</dbReference>
<protein>
    <submittedName>
        <fullName evidence="6">Neuroblast differentiation-associated protein AHNAK isoform X13</fullName>
    </submittedName>
</protein>
<evidence type="ECO:0000313" key="5">
    <source>
        <dbReference type="Proteomes" id="UP000245341"/>
    </source>
</evidence>
<sequence length="289" mass="31051">MEKEEDTTRELLLPNWQGSGSHGLTIAQRDDGVFVQEVMQNSPAARTGVVREGDQIVGATIYFDNLQSGEVTQLLNTMGHHTVGLKLHRKGDRSPEPGQTWAHEVFSSRSSEVVLSGDDEDYQRIYTTKIKPRLRSDDGLEGDPGETQSRTITVTRRVTAYTVDVTGREGAREIDISSPEFKIKIPRHELTEISTVDVDTHSGQTVIRLPSGPGAVSPTAGSVVDIRAGSVSASGLELQGAGHSKLQVTVPGIKNTSQPSGLECKDQNKPEETTSRAGAVSVSTPNAGL</sequence>
<dbReference type="SMART" id="SM00228">
    <property type="entry name" value="PDZ"/>
    <property type="match status" value="1"/>
</dbReference>
<dbReference type="PROSITE" id="PS50106">
    <property type="entry name" value="PDZ"/>
    <property type="match status" value="1"/>
</dbReference>
<evidence type="ECO:0000256" key="2">
    <source>
        <dbReference type="ARBA" id="ARBA00023242"/>
    </source>
</evidence>
<accession>A0A7F8QKJ1</accession>
<dbReference type="SUPFAM" id="SSF50156">
    <property type="entry name" value="PDZ domain-like"/>
    <property type="match status" value="1"/>
</dbReference>
<evidence type="ECO:0000256" key="3">
    <source>
        <dbReference type="SAM" id="MobiDB-lite"/>
    </source>
</evidence>
<evidence type="ECO:0000313" key="6">
    <source>
        <dbReference type="RefSeq" id="XP_030880723.1"/>
    </source>
</evidence>
<dbReference type="GO" id="GO:0043034">
    <property type="term" value="C:costamere"/>
    <property type="evidence" value="ECO:0007669"/>
    <property type="project" value="TreeGrafter"/>
</dbReference>
<dbReference type="InterPro" id="IPR036034">
    <property type="entry name" value="PDZ_sf"/>
</dbReference>
<dbReference type="AlphaFoldDB" id="A0A7F8QKJ1"/>
<feature type="domain" description="PDZ" evidence="4">
    <location>
        <begin position="10"/>
        <end position="57"/>
    </location>
</feature>
<dbReference type="CTD" id="79026"/>
<dbReference type="PANTHER" id="PTHR23348">
    <property type="entry name" value="PERIAXIN/AHNAK"/>
    <property type="match status" value="1"/>
</dbReference>
<gene>
    <name evidence="6" type="primary">AHNAK</name>
</gene>
<name>A0A7F8QKJ1_LEPWE</name>
<feature type="region of interest" description="Disordered" evidence="3">
    <location>
        <begin position="251"/>
        <end position="289"/>
    </location>
</feature>
<proteinExistence type="predicted"/>
<dbReference type="Proteomes" id="UP000245341">
    <property type="component" value="Unplaced"/>
</dbReference>
<evidence type="ECO:0000256" key="1">
    <source>
        <dbReference type="ARBA" id="ARBA00004123"/>
    </source>
</evidence>
<reference evidence="6" key="1">
    <citation type="submission" date="2025-08" db="UniProtKB">
        <authorList>
            <consortium name="RefSeq"/>
        </authorList>
    </citation>
    <scope>IDENTIFICATION</scope>
    <source>
        <tissue evidence="6">Liver</tissue>
    </source>
</reference>
<dbReference type="InterPro" id="IPR052082">
    <property type="entry name" value="Myelin_sheath_structural"/>
</dbReference>
<comment type="subcellular location">
    <subcellularLocation>
        <location evidence="1">Nucleus</location>
    </subcellularLocation>
</comment>
<dbReference type="Pfam" id="PF00595">
    <property type="entry name" value="PDZ"/>
    <property type="match status" value="1"/>
</dbReference>
<dbReference type="GO" id="GO:0043484">
    <property type="term" value="P:regulation of RNA splicing"/>
    <property type="evidence" value="ECO:0007669"/>
    <property type="project" value="TreeGrafter"/>
</dbReference>
<dbReference type="GO" id="GO:0005634">
    <property type="term" value="C:nucleus"/>
    <property type="evidence" value="ECO:0007669"/>
    <property type="project" value="UniProtKB-SubCell"/>
</dbReference>
<dbReference type="InterPro" id="IPR001478">
    <property type="entry name" value="PDZ"/>
</dbReference>
<dbReference type="GeneID" id="102729107"/>
<evidence type="ECO:0000259" key="4">
    <source>
        <dbReference type="PROSITE" id="PS50106"/>
    </source>
</evidence>
<dbReference type="Gene3D" id="2.30.42.10">
    <property type="match status" value="1"/>
</dbReference>
<dbReference type="PANTHER" id="PTHR23348:SF41">
    <property type="entry name" value="NEUROBLAST DIFFERENTIATION-ASSOCIATED PROTEIN AHNAK"/>
    <property type="match status" value="1"/>
</dbReference>